<comment type="caution">
    <text evidence="2">The sequence shown here is derived from an EMBL/GenBank/DDBJ whole genome shotgun (WGS) entry which is preliminary data.</text>
</comment>
<dbReference type="Gene3D" id="3.40.50.300">
    <property type="entry name" value="P-loop containing nucleotide triphosphate hydrolases"/>
    <property type="match status" value="1"/>
</dbReference>
<evidence type="ECO:0000313" key="2">
    <source>
        <dbReference type="EMBL" id="GGS59343.1"/>
    </source>
</evidence>
<dbReference type="PROSITE" id="PS50104">
    <property type="entry name" value="TIR"/>
    <property type="match status" value="1"/>
</dbReference>
<protein>
    <recommendedName>
        <fullName evidence="1">TIR domain-containing protein</fullName>
    </recommendedName>
</protein>
<dbReference type="EMBL" id="BMRB01000011">
    <property type="protein sequence ID" value="GGS59343.1"/>
    <property type="molecule type" value="Genomic_DNA"/>
</dbReference>
<reference evidence="2" key="2">
    <citation type="submission" date="2020-09" db="EMBL/GenBank/DDBJ databases">
        <authorList>
            <person name="Sun Q."/>
            <person name="Ohkuma M."/>
        </authorList>
    </citation>
    <scope>NUCLEOTIDE SEQUENCE</scope>
    <source>
        <strain evidence="2">JCM 3276</strain>
    </source>
</reference>
<dbReference type="AlphaFoldDB" id="A0A918GT06"/>
<keyword evidence="3" id="KW-1185">Reference proteome</keyword>
<reference evidence="2" key="1">
    <citation type="journal article" date="2014" name="Int. J. Syst. Evol. Microbiol.">
        <title>Complete genome sequence of Corynebacterium casei LMG S-19264T (=DSM 44701T), isolated from a smear-ripened cheese.</title>
        <authorList>
            <consortium name="US DOE Joint Genome Institute (JGI-PGF)"/>
            <person name="Walter F."/>
            <person name="Albersmeier A."/>
            <person name="Kalinowski J."/>
            <person name="Ruckert C."/>
        </authorList>
    </citation>
    <scope>NUCLEOTIDE SEQUENCE</scope>
    <source>
        <strain evidence="2">JCM 3276</strain>
    </source>
</reference>
<dbReference type="InterPro" id="IPR052754">
    <property type="entry name" value="NTPase_KAP_P-loop"/>
</dbReference>
<evidence type="ECO:0000259" key="1">
    <source>
        <dbReference type="PROSITE" id="PS50104"/>
    </source>
</evidence>
<name>A0A918GT06_9PSEU</name>
<dbReference type="SUPFAM" id="SSF52200">
    <property type="entry name" value="Toll/Interleukin receptor TIR domain"/>
    <property type="match status" value="1"/>
</dbReference>
<proteinExistence type="predicted"/>
<dbReference type="Proteomes" id="UP000660680">
    <property type="component" value="Unassembled WGS sequence"/>
</dbReference>
<dbReference type="GO" id="GO:0007165">
    <property type="term" value="P:signal transduction"/>
    <property type="evidence" value="ECO:0007669"/>
    <property type="project" value="InterPro"/>
</dbReference>
<sequence>MRISLIADQAVGEADQRTADGLGFETYAQVLADAATDTRGPFTIGVFGEWGTGKTSLMRLIERRLSDNDEVVTVWFNAWRYEQEEHPIVPLVGTIVQALEQHQTLGRKINESRQALIRSLRAIAYGFSAKSKVSVPGFAEFEASLVAKDMIDRKAKLTPDPLLDRSLYYGAFNSLDELKLRKDVKIVILIDDLDRCFPDQAIRLLESIKLVLAQPGFIFVLGVARKVVEGYLQHRYSTDYGIKDFKGELYLDKIVQLPFHIPRSTARMNDFCRTLLADQPPELVTELEPVLPTAAEALGGNPRAVIRFLNNILVDFAISTSSPGESPTIPIRFFAISRCLEHRWPEVFDALTISDRLAEDVAEWAPADYTAKARSTGDEALVATRMLSDRALQRLLTGEQGRDWLVNGPLRHASVGFLVDQQRFSHLDTAEVRARYDAFVSFPNEDRPVVLELVDALTKAGISVFFDGHIPPGAKWAHVLSESLNAARTLIFCIGRSTNTSTGQQQELLNVVNHTGIPIIPVILPGADSTTDVPTSLRDRQWLDLQTGVTNEIVSRLVSSLRRQRS</sequence>
<gene>
    <name evidence="2" type="ORF">GCM10010171_62860</name>
</gene>
<dbReference type="SUPFAM" id="SSF52540">
    <property type="entry name" value="P-loop containing nucleoside triphosphate hydrolases"/>
    <property type="match status" value="1"/>
</dbReference>
<dbReference type="Pfam" id="PF13676">
    <property type="entry name" value="TIR_2"/>
    <property type="match status" value="1"/>
</dbReference>
<evidence type="ECO:0000313" key="3">
    <source>
        <dbReference type="Proteomes" id="UP000660680"/>
    </source>
</evidence>
<dbReference type="InterPro" id="IPR035897">
    <property type="entry name" value="Toll_tir_struct_dom_sf"/>
</dbReference>
<dbReference type="Gene3D" id="3.40.50.10140">
    <property type="entry name" value="Toll/interleukin-1 receptor homology (TIR) domain"/>
    <property type="match status" value="1"/>
</dbReference>
<dbReference type="InterPro" id="IPR027417">
    <property type="entry name" value="P-loop_NTPase"/>
</dbReference>
<dbReference type="RefSeq" id="WP_189214252.1">
    <property type="nucleotide sequence ID" value="NZ_BMRB01000011.1"/>
</dbReference>
<dbReference type="Pfam" id="PF07693">
    <property type="entry name" value="KAP_NTPase"/>
    <property type="match status" value="1"/>
</dbReference>
<dbReference type="PANTHER" id="PTHR22674">
    <property type="entry name" value="NTPASE, KAP FAMILY P-LOOP DOMAIN-CONTAINING 1"/>
    <property type="match status" value="1"/>
</dbReference>
<dbReference type="InterPro" id="IPR011646">
    <property type="entry name" value="KAP_P-loop"/>
</dbReference>
<dbReference type="PANTHER" id="PTHR22674:SF6">
    <property type="entry name" value="NTPASE KAP FAMILY P-LOOP DOMAIN-CONTAINING PROTEIN 1"/>
    <property type="match status" value="1"/>
</dbReference>
<organism evidence="2 3">
    <name type="scientific">Actinokineospora fastidiosa</name>
    <dbReference type="NCBI Taxonomy" id="1816"/>
    <lineage>
        <taxon>Bacteria</taxon>
        <taxon>Bacillati</taxon>
        <taxon>Actinomycetota</taxon>
        <taxon>Actinomycetes</taxon>
        <taxon>Pseudonocardiales</taxon>
        <taxon>Pseudonocardiaceae</taxon>
        <taxon>Actinokineospora</taxon>
    </lineage>
</organism>
<accession>A0A918GT06</accession>
<dbReference type="InterPro" id="IPR000157">
    <property type="entry name" value="TIR_dom"/>
</dbReference>
<feature type="domain" description="TIR" evidence="1">
    <location>
        <begin position="434"/>
        <end position="565"/>
    </location>
</feature>